<dbReference type="AlphaFoldDB" id="A0A9E6PVT8"/>
<keyword evidence="2" id="KW-1185">Reference proteome</keyword>
<evidence type="ECO:0000313" key="1">
    <source>
        <dbReference type="EMBL" id="QXI37655.1"/>
    </source>
</evidence>
<proteinExistence type="predicted"/>
<organism evidence="1 2">
    <name type="scientific">Pseudomonas xantholysinigenes</name>
    <dbReference type="NCBI Taxonomy" id="2745490"/>
    <lineage>
        <taxon>Bacteria</taxon>
        <taxon>Pseudomonadati</taxon>
        <taxon>Pseudomonadota</taxon>
        <taxon>Gammaproteobacteria</taxon>
        <taxon>Pseudomonadales</taxon>
        <taxon>Pseudomonadaceae</taxon>
        <taxon>Pseudomonas</taxon>
    </lineage>
</organism>
<dbReference type="KEGG" id="pxn:HU772_020330"/>
<dbReference type="Proteomes" id="UP000633418">
    <property type="component" value="Chromosome"/>
</dbReference>
<accession>A0A9E6PVT8</accession>
<name>A0A9E6PVT8_9PSED</name>
<gene>
    <name evidence="1" type="ORF">HU772_020330</name>
</gene>
<dbReference type="RefSeq" id="WP_186658727.1">
    <property type="nucleotide sequence ID" value="NZ_CP077095.1"/>
</dbReference>
<evidence type="ECO:0000313" key="2">
    <source>
        <dbReference type="Proteomes" id="UP000633418"/>
    </source>
</evidence>
<protein>
    <submittedName>
        <fullName evidence="1">Uncharacterized protein</fullName>
    </submittedName>
</protein>
<reference evidence="1 2" key="1">
    <citation type="journal article" date="2020" name="Microorganisms">
        <title>Reliable Identification of Environmental Pseudomonas Isolates Using the rpoD Gene.</title>
        <authorList>
            <consortium name="The Broad Institute Genome Sequencing Platform"/>
            <person name="Girard L."/>
            <person name="Lood C."/>
            <person name="Rokni-Zadeh H."/>
            <person name="van Noort V."/>
            <person name="Lavigne R."/>
            <person name="De Mot R."/>
        </authorList>
    </citation>
    <scope>NUCLEOTIDE SEQUENCE [LARGE SCALE GENOMIC DNA]</scope>
    <source>
        <strain evidence="1 2">RW9S1A</strain>
    </source>
</reference>
<sequence>MKYVQARSFIGRLSSMMPGKEGILDSVEWDTGASVRKNNWLTLSSNWSVAHQQRFWFGYYEGKDPGYVIRTVRIEDSDDYFSPWDLSRNGYVGYYPTSKNPVRWRIWNDGQALGLPLAGRSEKITIAAVGSTFLGIRNRPSYEEQFVQAGASNKLIMCLDIEHTDVPEFNHVSALSAYRRR</sequence>
<reference evidence="1 2" key="2">
    <citation type="journal article" date="2021" name="Microorganisms">
        <title>The Ever-Expanding Pseudomonas Genus: Description of 43 New Species and Partition of the Pseudomonas putida Group.</title>
        <authorList>
            <person name="Girard L."/>
            <person name="Lood C."/>
            <person name="Hofte M."/>
            <person name="Vandamme P."/>
            <person name="Rokni-Zadeh H."/>
            <person name="van Noort V."/>
            <person name="Lavigne R."/>
            <person name="De Mot R."/>
        </authorList>
    </citation>
    <scope>NUCLEOTIDE SEQUENCE [LARGE SCALE GENOMIC DNA]</scope>
    <source>
        <strain evidence="1 2">RW9S1A</strain>
    </source>
</reference>
<dbReference type="EMBL" id="CP077095">
    <property type="protein sequence ID" value="QXI37655.1"/>
    <property type="molecule type" value="Genomic_DNA"/>
</dbReference>